<dbReference type="AlphaFoldDB" id="A0A8H6G6W1"/>
<keyword evidence="1" id="KW-0732">Signal</keyword>
<organism evidence="2 3">
    <name type="scientific">Letharia columbiana</name>
    <dbReference type="NCBI Taxonomy" id="112416"/>
    <lineage>
        <taxon>Eukaryota</taxon>
        <taxon>Fungi</taxon>
        <taxon>Dikarya</taxon>
        <taxon>Ascomycota</taxon>
        <taxon>Pezizomycotina</taxon>
        <taxon>Lecanoromycetes</taxon>
        <taxon>OSLEUM clade</taxon>
        <taxon>Lecanoromycetidae</taxon>
        <taxon>Lecanorales</taxon>
        <taxon>Lecanorineae</taxon>
        <taxon>Parmeliaceae</taxon>
        <taxon>Letharia</taxon>
    </lineage>
</organism>
<dbReference type="Proteomes" id="UP000578531">
    <property type="component" value="Unassembled WGS sequence"/>
</dbReference>
<protein>
    <submittedName>
        <fullName evidence="2">Uncharacterized protein</fullName>
    </submittedName>
</protein>
<dbReference type="RefSeq" id="XP_037170958.1">
    <property type="nucleotide sequence ID" value="XM_037302379.1"/>
</dbReference>
<comment type="caution">
    <text evidence="2">The sequence shown here is derived from an EMBL/GenBank/DDBJ whole genome shotgun (WGS) entry which is preliminary data.</text>
</comment>
<evidence type="ECO:0000256" key="1">
    <source>
        <dbReference type="SAM" id="SignalP"/>
    </source>
</evidence>
<keyword evidence="3" id="KW-1185">Reference proteome</keyword>
<accession>A0A8H6G6W1</accession>
<dbReference type="EMBL" id="JACCJC010000001">
    <property type="protein sequence ID" value="KAF6241718.1"/>
    <property type="molecule type" value="Genomic_DNA"/>
</dbReference>
<feature type="signal peptide" evidence="1">
    <location>
        <begin position="1"/>
        <end position="20"/>
    </location>
</feature>
<dbReference type="OrthoDB" id="5428864at2759"/>
<proteinExistence type="predicted"/>
<gene>
    <name evidence="2" type="ORF">HO173_000429</name>
</gene>
<reference evidence="2 3" key="1">
    <citation type="journal article" date="2020" name="Genomics">
        <title>Complete, high-quality genomes from long-read metagenomic sequencing of two wolf lichen thalli reveals enigmatic genome architecture.</title>
        <authorList>
            <person name="McKenzie S.K."/>
            <person name="Walston R.F."/>
            <person name="Allen J.L."/>
        </authorList>
    </citation>
    <scope>NUCLEOTIDE SEQUENCE [LARGE SCALE GENOMIC DNA]</scope>
    <source>
        <strain evidence="2">WasteWater2</strain>
    </source>
</reference>
<name>A0A8H6G6W1_9LECA</name>
<dbReference type="GeneID" id="59282109"/>
<evidence type="ECO:0000313" key="3">
    <source>
        <dbReference type="Proteomes" id="UP000578531"/>
    </source>
</evidence>
<feature type="chain" id="PRO_5034062031" evidence="1">
    <location>
        <begin position="21"/>
        <end position="208"/>
    </location>
</feature>
<evidence type="ECO:0000313" key="2">
    <source>
        <dbReference type="EMBL" id="KAF6241718.1"/>
    </source>
</evidence>
<sequence>MLSTILSTAIFISLLSSAAANSLAAAKHPSNISDLTLLNNSRVYEASLTSNLSNTLSSRILLPYSFSVPNTQIYLRLGFGYPRHRLDLMSMGGLIAVIQHDIAETIEIEGEDAFPVLDIDHRQRLAYTLGDGFYLVVRSVKGSQRLFTWRELSNVVEGLWLFLIVGERNYCTEFKFWDGPGRWMVEHLGSGGIVLDRSGAEEVADEKS</sequence>